<dbReference type="RefSeq" id="WP_079495455.1">
    <property type="nucleotide sequence ID" value="NZ_FUZT01000017.1"/>
</dbReference>
<dbReference type="AlphaFoldDB" id="A0A1T5MJW5"/>
<evidence type="ECO:0000256" key="2">
    <source>
        <dbReference type="ARBA" id="ARBA00024322"/>
    </source>
</evidence>
<evidence type="ECO:0000256" key="1">
    <source>
        <dbReference type="ARBA" id="ARBA00023780"/>
    </source>
</evidence>
<dbReference type="InterPro" id="IPR000249">
    <property type="entry name" value="BMC_dom"/>
</dbReference>
<dbReference type="CDD" id="cd07045">
    <property type="entry name" value="BMC_CcmK_like"/>
    <property type="match status" value="1"/>
</dbReference>
<accession>A0A1T5MJW5</accession>
<dbReference type="SUPFAM" id="SSF143414">
    <property type="entry name" value="CcmK-like"/>
    <property type="match status" value="1"/>
</dbReference>
<keyword evidence="3" id="KW-1283">Bacterial microcompartment</keyword>
<reference evidence="6" key="1">
    <citation type="submission" date="2017-02" db="EMBL/GenBank/DDBJ databases">
        <authorList>
            <person name="Varghese N."/>
            <person name="Submissions S."/>
        </authorList>
    </citation>
    <scope>NUCLEOTIDE SEQUENCE [LARGE SCALE GENOMIC DNA]</scope>
    <source>
        <strain evidence="6">M1</strain>
    </source>
</reference>
<evidence type="ECO:0000259" key="4">
    <source>
        <dbReference type="PROSITE" id="PS51930"/>
    </source>
</evidence>
<protein>
    <submittedName>
        <fullName evidence="5">Ethanolamine utilization protein EutM</fullName>
    </submittedName>
</protein>
<dbReference type="EMBL" id="FUZT01000017">
    <property type="protein sequence ID" value="SKC88506.1"/>
    <property type="molecule type" value="Genomic_DNA"/>
</dbReference>
<comment type="subcellular location">
    <subcellularLocation>
        <location evidence="2">Bacterial microcompartment</location>
    </subcellularLocation>
</comment>
<evidence type="ECO:0000256" key="3">
    <source>
        <dbReference type="ARBA" id="ARBA00024446"/>
    </source>
</evidence>
<evidence type="ECO:0000313" key="6">
    <source>
        <dbReference type="Proteomes" id="UP000190285"/>
    </source>
</evidence>
<name>A0A1T5MJW5_9FIRM</name>
<dbReference type="PROSITE" id="PS01139">
    <property type="entry name" value="BMC_1"/>
    <property type="match status" value="1"/>
</dbReference>
<keyword evidence="6" id="KW-1185">Reference proteome</keyword>
<dbReference type="InterPro" id="IPR050575">
    <property type="entry name" value="BMC_shell"/>
</dbReference>
<dbReference type="InterPro" id="IPR044872">
    <property type="entry name" value="CcmK/CsoS1_BMC"/>
</dbReference>
<dbReference type="Proteomes" id="UP000190285">
    <property type="component" value="Unassembled WGS sequence"/>
</dbReference>
<dbReference type="InterPro" id="IPR037233">
    <property type="entry name" value="CcmK-like_sf"/>
</dbReference>
<dbReference type="STRING" id="36842.SAMN02194393_04896"/>
<gene>
    <name evidence="5" type="ORF">SAMN02194393_04896</name>
</gene>
<dbReference type="InterPro" id="IPR020808">
    <property type="entry name" value="Bact_microcomp_CS"/>
</dbReference>
<dbReference type="Gene3D" id="3.30.70.1710">
    <property type="match status" value="1"/>
</dbReference>
<dbReference type="PANTHER" id="PTHR33941:SF11">
    <property type="entry name" value="BACTERIAL MICROCOMPARTMENT SHELL PROTEIN PDUJ"/>
    <property type="match status" value="1"/>
</dbReference>
<dbReference type="Pfam" id="PF00936">
    <property type="entry name" value="BMC"/>
    <property type="match status" value="1"/>
</dbReference>
<sequence length="91" mass="9150">MSSDALGMIETKGLIGAIEAGDAMVKAANVTLIGYEKIGGGFVTVMIRGDVGAVKAATDAGTAAAQAVGELISTHVIPRPHTEVEGILSKK</sequence>
<dbReference type="PROSITE" id="PS51930">
    <property type="entry name" value="BMC_2"/>
    <property type="match status" value="1"/>
</dbReference>
<comment type="similarity">
    <text evidence="1">Belongs to the bacterial microcompartments protein family. CsoS1 subfamily.</text>
</comment>
<dbReference type="GO" id="GO:0031469">
    <property type="term" value="C:bacterial microcompartment"/>
    <property type="evidence" value="ECO:0007669"/>
    <property type="project" value="UniProtKB-SubCell"/>
</dbReference>
<dbReference type="SMART" id="SM00877">
    <property type="entry name" value="BMC"/>
    <property type="match status" value="1"/>
</dbReference>
<proteinExistence type="inferred from homology"/>
<dbReference type="PANTHER" id="PTHR33941">
    <property type="entry name" value="PROPANEDIOL UTILIZATION PROTEIN PDUA"/>
    <property type="match status" value="1"/>
</dbReference>
<feature type="domain" description="BMC" evidence="4">
    <location>
        <begin position="5"/>
        <end position="89"/>
    </location>
</feature>
<dbReference type="OrthoDB" id="9812608at2"/>
<organism evidence="5 6">
    <name type="scientific">Maledivibacter halophilus</name>
    <dbReference type="NCBI Taxonomy" id="36842"/>
    <lineage>
        <taxon>Bacteria</taxon>
        <taxon>Bacillati</taxon>
        <taxon>Bacillota</taxon>
        <taxon>Clostridia</taxon>
        <taxon>Peptostreptococcales</taxon>
        <taxon>Caminicellaceae</taxon>
        <taxon>Maledivibacter</taxon>
    </lineage>
</organism>
<evidence type="ECO:0000313" key="5">
    <source>
        <dbReference type="EMBL" id="SKC88506.1"/>
    </source>
</evidence>